<dbReference type="CDD" id="cd06579">
    <property type="entry name" value="TM_PBP1_transp_AraH_like"/>
    <property type="match status" value="1"/>
</dbReference>
<evidence type="ECO:0000256" key="2">
    <source>
        <dbReference type="ARBA" id="ARBA00022475"/>
    </source>
</evidence>
<feature type="region of interest" description="Disordered" evidence="6">
    <location>
        <begin position="313"/>
        <end position="342"/>
    </location>
</feature>
<feature type="transmembrane region" description="Helical" evidence="7">
    <location>
        <begin position="266"/>
        <end position="287"/>
    </location>
</feature>
<keyword evidence="9" id="KW-1185">Reference proteome</keyword>
<evidence type="ECO:0000256" key="6">
    <source>
        <dbReference type="SAM" id="MobiDB-lite"/>
    </source>
</evidence>
<feature type="transmembrane region" description="Helical" evidence="7">
    <location>
        <begin position="293"/>
        <end position="311"/>
    </location>
</feature>
<evidence type="ECO:0000256" key="3">
    <source>
        <dbReference type="ARBA" id="ARBA00022692"/>
    </source>
</evidence>
<feature type="transmembrane region" description="Helical" evidence="7">
    <location>
        <begin position="159"/>
        <end position="179"/>
    </location>
</feature>
<evidence type="ECO:0000313" key="8">
    <source>
        <dbReference type="EMBL" id="QHQ36300.1"/>
    </source>
</evidence>
<protein>
    <submittedName>
        <fullName evidence="8">ABC transporter permease</fullName>
    </submittedName>
</protein>
<evidence type="ECO:0000256" key="5">
    <source>
        <dbReference type="ARBA" id="ARBA00023136"/>
    </source>
</evidence>
<name>A0A6P1T3L0_9RHOB</name>
<keyword evidence="3 7" id="KW-0812">Transmembrane</keyword>
<evidence type="ECO:0000256" key="7">
    <source>
        <dbReference type="SAM" id="Phobius"/>
    </source>
</evidence>
<feature type="transmembrane region" description="Helical" evidence="7">
    <location>
        <begin position="12"/>
        <end position="29"/>
    </location>
</feature>
<keyword evidence="2" id="KW-1003">Cell membrane</keyword>
<sequence length="342" mass="35323">MNSFSNISFPPWSWSFLAAFVVLILTFMVSGGGGIQTLTLAFTIAPYLVLVGLGQMLVMCTGPGNIDVSVAKVFSLGGLLSIAVGDATGSWVLGLLAALGVGLAMGAISVTAILLIRIPPIVATLATSLIASAISLTLAKGFQGSADPALRGFLNWAPMGIPAFAIAVLLFTFAVSFVLTRTIWGRQALAFGQARRAAEYAGISAVRIHVPVYLSCAMLAALAGALRASFSAPNVELGNDYLLDSIAVVVIGGTLITGGRAVPAGVWGGALFFILLDGLLNLVGWNYAGQNVLKGFLVLSVLFLANGAPLLHRKSSSPDEEEDRASIPAKPPAKPANSRPQS</sequence>
<evidence type="ECO:0000256" key="4">
    <source>
        <dbReference type="ARBA" id="ARBA00022989"/>
    </source>
</evidence>
<dbReference type="InterPro" id="IPR001851">
    <property type="entry name" value="ABC_transp_permease"/>
</dbReference>
<organism evidence="8 9">
    <name type="scientific">Algicella marina</name>
    <dbReference type="NCBI Taxonomy" id="2683284"/>
    <lineage>
        <taxon>Bacteria</taxon>
        <taxon>Pseudomonadati</taxon>
        <taxon>Pseudomonadota</taxon>
        <taxon>Alphaproteobacteria</taxon>
        <taxon>Rhodobacterales</taxon>
        <taxon>Paracoccaceae</taxon>
        <taxon>Algicella</taxon>
    </lineage>
</organism>
<feature type="transmembrane region" description="Helical" evidence="7">
    <location>
        <begin position="91"/>
        <end position="114"/>
    </location>
</feature>
<gene>
    <name evidence="8" type="ORF">GO499_14515</name>
</gene>
<evidence type="ECO:0000313" key="9">
    <source>
        <dbReference type="Proteomes" id="UP000464495"/>
    </source>
</evidence>
<keyword evidence="4 7" id="KW-1133">Transmembrane helix</keyword>
<feature type="transmembrane region" description="Helical" evidence="7">
    <location>
        <begin position="200"/>
        <end position="221"/>
    </location>
</feature>
<dbReference type="Proteomes" id="UP000464495">
    <property type="component" value="Chromosome"/>
</dbReference>
<dbReference type="EMBL" id="CP046620">
    <property type="protein sequence ID" value="QHQ36300.1"/>
    <property type="molecule type" value="Genomic_DNA"/>
</dbReference>
<comment type="subcellular location">
    <subcellularLocation>
        <location evidence="1">Cell membrane</location>
        <topology evidence="1">Multi-pass membrane protein</topology>
    </subcellularLocation>
</comment>
<feature type="transmembrane region" description="Helical" evidence="7">
    <location>
        <begin position="121"/>
        <end position="139"/>
    </location>
</feature>
<keyword evidence="5 7" id="KW-0472">Membrane</keyword>
<dbReference type="RefSeq" id="WP_161862847.1">
    <property type="nucleotide sequence ID" value="NZ_CP046620.1"/>
</dbReference>
<dbReference type="PANTHER" id="PTHR32196">
    <property type="entry name" value="ABC TRANSPORTER PERMEASE PROTEIN YPHD-RELATED-RELATED"/>
    <property type="match status" value="1"/>
</dbReference>
<dbReference type="AlphaFoldDB" id="A0A6P1T3L0"/>
<proteinExistence type="predicted"/>
<dbReference type="GO" id="GO:0022857">
    <property type="term" value="F:transmembrane transporter activity"/>
    <property type="evidence" value="ECO:0007669"/>
    <property type="project" value="InterPro"/>
</dbReference>
<accession>A0A6P1T3L0</accession>
<reference evidence="8 9" key="1">
    <citation type="submission" date="2019-12" db="EMBL/GenBank/DDBJ databases">
        <title>Complete genome sequence of Algicella marina strain 9Alg 56(T) isolated from the red alga Tichocarpus crinitus.</title>
        <authorList>
            <person name="Kim S.-G."/>
            <person name="Nedashkovskaya O.I."/>
        </authorList>
    </citation>
    <scope>NUCLEOTIDE SEQUENCE [LARGE SCALE GENOMIC DNA]</scope>
    <source>
        <strain evidence="8 9">9Alg 56</strain>
    </source>
</reference>
<feature type="transmembrane region" description="Helical" evidence="7">
    <location>
        <begin position="35"/>
        <end position="54"/>
    </location>
</feature>
<dbReference type="Pfam" id="PF02653">
    <property type="entry name" value="BPD_transp_2"/>
    <property type="match status" value="1"/>
</dbReference>
<dbReference type="KEGG" id="amaq:GO499_14515"/>
<dbReference type="PANTHER" id="PTHR32196:SF72">
    <property type="entry name" value="RIBOSE IMPORT PERMEASE PROTEIN RBSC"/>
    <property type="match status" value="1"/>
</dbReference>
<dbReference type="GO" id="GO:0005886">
    <property type="term" value="C:plasma membrane"/>
    <property type="evidence" value="ECO:0007669"/>
    <property type="project" value="UniProtKB-SubCell"/>
</dbReference>
<evidence type="ECO:0000256" key="1">
    <source>
        <dbReference type="ARBA" id="ARBA00004651"/>
    </source>
</evidence>